<keyword evidence="2" id="KW-1185">Reference proteome</keyword>
<evidence type="ECO:0000313" key="2">
    <source>
        <dbReference type="Proteomes" id="UP000001064"/>
    </source>
</evidence>
<dbReference type="AlphaFoldDB" id="F0ZH90"/>
<dbReference type="KEGG" id="dpp:DICPUDRAFT_94260"/>
<dbReference type="GeneID" id="10504175"/>
<proteinExistence type="predicted"/>
<accession>F0ZH90</accession>
<dbReference type="Proteomes" id="UP000001064">
    <property type="component" value="Unassembled WGS sequence"/>
</dbReference>
<organism evidence="1 2">
    <name type="scientific">Dictyostelium purpureum</name>
    <name type="common">Slime mold</name>
    <dbReference type="NCBI Taxonomy" id="5786"/>
    <lineage>
        <taxon>Eukaryota</taxon>
        <taxon>Amoebozoa</taxon>
        <taxon>Evosea</taxon>
        <taxon>Eumycetozoa</taxon>
        <taxon>Dictyostelia</taxon>
        <taxon>Dictyosteliales</taxon>
        <taxon>Dictyosteliaceae</taxon>
        <taxon>Dictyostelium</taxon>
    </lineage>
</organism>
<dbReference type="RefSeq" id="XP_003286781.1">
    <property type="nucleotide sequence ID" value="XM_003286733.1"/>
</dbReference>
<dbReference type="FunCoup" id="F0ZH90">
    <property type="interactions" value="140"/>
</dbReference>
<dbReference type="eggNOG" id="ENOG502R91Q">
    <property type="taxonomic scope" value="Eukaryota"/>
</dbReference>
<dbReference type="VEuPathDB" id="AmoebaDB:DICPUDRAFT_94260"/>
<sequence>MIRSSQIALSLLNSHHSSKVFQPVSLVLHGNQYLKDLSSNNLKNDIAKKSLESMNISFNENNNNIIINAKDWIDGLHNKGMGSLSLSRSIKRGKSCCSKNKLSSSTTTQLPTDATETEFVIVSSPLVDEYGDFSIDRNNQHSVQAWQFTKNDFNETLPRLSPSQIRNQKEMEEFLIWRKIALGDIRERIREAVERMRDFTILNFHSMDLSESQKSTFLNNLTEAEKFIHMDVMVSTKKDMDKLYDYLNLPREYASSAQSRVALQILNAAMSAYIFDSPTKISDPKLNEDFKKLTKELYESVLDSVICSTNYIE</sequence>
<dbReference type="InParanoid" id="F0ZH90"/>
<gene>
    <name evidence="1" type="ORF">DICPUDRAFT_94260</name>
</gene>
<name>F0ZH90_DICPU</name>
<reference evidence="2" key="1">
    <citation type="journal article" date="2011" name="Genome Biol.">
        <title>Comparative genomics of the social amoebae Dictyostelium discoideum and Dictyostelium purpureum.</title>
        <authorList>
            <consortium name="US DOE Joint Genome Institute (JGI-PGF)"/>
            <person name="Sucgang R."/>
            <person name="Kuo A."/>
            <person name="Tian X."/>
            <person name="Salerno W."/>
            <person name="Parikh A."/>
            <person name="Feasley C.L."/>
            <person name="Dalin E."/>
            <person name="Tu H."/>
            <person name="Huang E."/>
            <person name="Barry K."/>
            <person name="Lindquist E."/>
            <person name="Shapiro H."/>
            <person name="Bruce D."/>
            <person name="Schmutz J."/>
            <person name="Salamov A."/>
            <person name="Fey P."/>
            <person name="Gaudet P."/>
            <person name="Anjard C."/>
            <person name="Babu M.M."/>
            <person name="Basu S."/>
            <person name="Bushmanova Y."/>
            <person name="van der Wel H."/>
            <person name="Katoh-Kurasawa M."/>
            <person name="Dinh C."/>
            <person name="Coutinho P.M."/>
            <person name="Saito T."/>
            <person name="Elias M."/>
            <person name="Schaap P."/>
            <person name="Kay R.R."/>
            <person name="Henrissat B."/>
            <person name="Eichinger L."/>
            <person name="Rivero F."/>
            <person name="Putnam N.H."/>
            <person name="West C.M."/>
            <person name="Loomis W.F."/>
            <person name="Chisholm R.L."/>
            <person name="Shaulsky G."/>
            <person name="Strassmann J.E."/>
            <person name="Queller D.C."/>
            <person name="Kuspa A."/>
            <person name="Grigoriev I.V."/>
        </authorList>
    </citation>
    <scope>NUCLEOTIDE SEQUENCE [LARGE SCALE GENOMIC DNA]</scope>
    <source>
        <strain evidence="2">QSDP1</strain>
    </source>
</reference>
<dbReference type="EMBL" id="GL871019">
    <property type="protein sequence ID" value="EGC36682.1"/>
    <property type="molecule type" value="Genomic_DNA"/>
</dbReference>
<evidence type="ECO:0000313" key="1">
    <source>
        <dbReference type="EMBL" id="EGC36682.1"/>
    </source>
</evidence>
<dbReference type="OMA" id="RMRDFTI"/>
<dbReference type="OrthoDB" id="16531at2759"/>
<protein>
    <submittedName>
        <fullName evidence="1">Uncharacterized protein</fullName>
    </submittedName>
</protein>